<dbReference type="Proteomes" id="UP000663832">
    <property type="component" value="Unassembled WGS sequence"/>
</dbReference>
<dbReference type="AlphaFoldDB" id="A0A813VDM5"/>
<comment type="subcellular location">
    <subcellularLocation>
        <location evidence="3">Late endosome membrane</location>
        <topology evidence="3">Single-pass type II membrane protein</topology>
    </subcellularLocation>
    <subcellularLocation>
        <location evidence="4">Lysosome membrane</location>
        <topology evidence="4">Single-pass type II membrane protein</topology>
    </subcellularLocation>
    <subcellularLocation>
        <location evidence="5">Mitochondrion membrane</location>
        <topology evidence="5">Single-pass type II membrane protein</topology>
    </subcellularLocation>
</comment>
<sequence>MNDYYFKKYSIAWFTNLIKSNWSSRYPILISGGLLIILLTLSVIAIILISTRSITIHQHNNEAIHIVEPSFNITYIIVNDINSPTPIFNFNSKQISQNVILKGFLEYEYLNLEQYYDQLKFAKCPALILWGRQDQLCVVDAAYYFSELLSDSEVKILDECGHFISFEKAEETAKYIMEFLDLHSYDVVELPPTKF</sequence>
<feature type="domain" description="AB hydrolase-1" evidence="9">
    <location>
        <begin position="97"/>
        <end position="169"/>
    </location>
</feature>
<comment type="caution">
    <text evidence="10">The sequence shown here is derived from an EMBL/GenBank/DDBJ whole genome shotgun (WGS) entry which is preliminary data.</text>
</comment>
<proteinExistence type="predicted"/>
<keyword evidence="8" id="KW-0812">Transmembrane</keyword>
<keyword evidence="12" id="KW-1185">Reference proteome</keyword>
<evidence type="ECO:0000256" key="3">
    <source>
        <dbReference type="ARBA" id="ARBA00037797"/>
    </source>
</evidence>
<name>A0A813VDM5_9BILA</name>
<protein>
    <recommendedName>
        <fullName evidence="2">acylglycerol lipase</fullName>
        <ecNumber evidence="2">3.1.1.23</ecNumber>
    </recommendedName>
</protein>
<dbReference type="InterPro" id="IPR000073">
    <property type="entry name" value="AB_hydrolase_1"/>
</dbReference>
<comment type="function">
    <text evidence="7">Lipase that preferentially hydrolysis medium-chain saturated monoacylglycerols including 2-arachidonoylglycerol. Through 2-arachidonoylglycerol degradation may regulate endocannabinoid signaling pathways. Also has a lysophosphatidyl lipase activity with a preference for lysophosphatidylglycerol among other lysophospholipids. Also able to degrade bis(monoacylglycero)phosphate (BMP) and constitutes the major enzyme for BMP catabolism. BMP, also known as lysobisphosphatidic acid, is enriched in late endosomes and lysosomes and plays a key role in the formation of intraluminal vesicles and in lipid sorting.</text>
</comment>
<comment type="catalytic activity">
    <reaction evidence="1">
        <text>Hydrolyzes glycerol monoesters of long-chain fatty acids.</text>
        <dbReference type="EC" id="3.1.1.23"/>
    </reaction>
</comment>
<evidence type="ECO:0000256" key="7">
    <source>
        <dbReference type="ARBA" id="ARBA00049568"/>
    </source>
</evidence>
<dbReference type="GO" id="GO:0046464">
    <property type="term" value="P:acylglycerol catabolic process"/>
    <property type="evidence" value="ECO:0007669"/>
    <property type="project" value="TreeGrafter"/>
</dbReference>
<feature type="transmembrane region" description="Helical" evidence="8">
    <location>
        <begin position="26"/>
        <end position="49"/>
    </location>
</feature>
<dbReference type="Pfam" id="PF00561">
    <property type="entry name" value="Abhydrolase_1"/>
    <property type="match status" value="1"/>
</dbReference>
<dbReference type="EMBL" id="CAJNOM010000139">
    <property type="protein sequence ID" value="CAF1123729.1"/>
    <property type="molecule type" value="Genomic_DNA"/>
</dbReference>
<dbReference type="OrthoDB" id="6431331at2759"/>
<dbReference type="EMBL" id="CAJNOI010000021">
    <property type="protein sequence ID" value="CAF0838719.1"/>
    <property type="molecule type" value="Genomic_DNA"/>
</dbReference>
<dbReference type="SUPFAM" id="SSF53474">
    <property type="entry name" value="alpha/beta-Hydrolases"/>
    <property type="match status" value="1"/>
</dbReference>
<dbReference type="GO" id="GO:0031902">
    <property type="term" value="C:late endosome membrane"/>
    <property type="evidence" value="ECO:0007669"/>
    <property type="project" value="UniProtKB-SubCell"/>
</dbReference>
<dbReference type="InterPro" id="IPR050266">
    <property type="entry name" value="AB_hydrolase_sf"/>
</dbReference>
<evidence type="ECO:0000313" key="11">
    <source>
        <dbReference type="EMBL" id="CAF1123729.1"/>
    </source>
</evidence>
<evidence type="ECO:0000256" key="1">
    <source>
        <dbReference type="ARBA" id="ARBA00001613"/>
    </source>
</evidence>
<evidence type="ECO:0000313" key="13">
    <source>
        <dbReference type="Proteomes" id="UP000663877"/>
    </source>
</evidence>
<dbReference type="PANTHER" id="PTHR43798:SF5">
    <property type="entry name" value="MONOACYLGLYCEROL LIPASE ABHD6"/>
    <property type="match status" value="1"/>
</dbReference>
<evidence type="ECO:0000256" key="2">
    <source>
        <dbReference type="ARBA" id="ARBA00013254"/>
    </source>
</evidence>
<gene>
    <name evidence="10" type="ORF">BJG266_LOCUS7194</name>
    <name evidence="11" type="ORF">QVE165_LOCUS21541</name>
</gene>
<evidence type="ECO:0000313" key="10">
    <source>
        <dbReference type="EMBL" id="CAF0838719.1"/>
    </source>
</evidence>
<organism evidence="10 13">
    <name type="scientific">Adineta steineri</name>
    <dbReference type="NCBI Taxonomy" id="433720"/>
    <lineage>
        <taxon>Eukaryota</taxon>
        <taxon>Metazoa</taxon>
        <taxon>Spiralia</taxon>
        <taxon>Gnathifera</taxon>
        <taxon>Rotifera</taxon>
        <taxon>Eurotatoria</taxon>
        <taxon>Bdelloidea</taxon>
        <taxon>Adinetida</taxon>
        <taxon>Adinetidae</taxon>
        <taxon>Adineta</taxon>
    </lineage>
</organism>
<dbReference type="GO" id="GO:0031966">
    <property type="term" value="C:mitochondrial membrane"/>
    <property type="evidence" value="ECO:0007669"/>
    <property type="project" value="UniProtKB-SubCell"/>
</dbReference>
<reference evidence="10" key="1">
    <citation type="submission" date="2021-02" db="EMBL/GenBank/DDBJ databases">
        <authorList>
            <person name="Nowell W R."/>
        </authorList>
    </citation>
    <scope>NUCLEOTIDE SEQUENCE</scope>
</reference>
<comment type="catalytic activity">
    <reaction evidence="6">
        <text>1-dodecanoylglycerol + H2O = dodecanoate + glycerol + H(+)</text>
        <dbReference type="Rhea" id="RHEA:44316"/>
        <dbReference type="ChEBI" id="CHEBI:15377"/>
        <dbReference type="ChEBI" id="CHEBI:15378"/>
        <dbReference type="ChEBI" id="CHEBI:17754"/>
        <dbReference type="ChEBI" id="CHEBI:18262"/>
        <dbReference type="ChEBI" id="CHEBI:75539"/>
    </reaction>
</comment>
<dbReference type="GO" id="GO:0047372">
    <property type="term" value="F:monoacylglycerol lipase activity"/>
    <property type="evidence" value="ECO:0007669"/>
    <property type="project" value="UniProtKB-EC"/>
</dbReference>
<evidence type="ECO:0000256" key="8">
    <source>
        <dbReference type="SAM" id="Phobius"/>
    </source>
</evidence>
<dbReference type="EC" id="3.1.1.23" evidence="2"/>
<dbReference type="Gene3D" id="3.40.50.1820">
    <property type="entry name" value="alpha/beta hydrolase"/>
    <property type="match status" value="1"/>
</dbReference>
<evidence type="ECO:0000313" key="12">
    <source>
        <dbReference type="Proteomes" id="UP000663832"/>
    </source>
</evidence>
<keyword evidence="8" id="KW-1133">Transmembrane helix</keyword>
<evidence type="ECO:0000256" key="4">
    <source>
        <dbReference type="ARBA" id="ARBA00037874"/>
    </source>
</evidence>
<evidence type="ECO:0000256" key="5">
    <source>
        <dbReference type="ARBA" id="ARBA00046308"/>
    </source>
</evidence>
<dbReference type="PANTHER" id="PTHR43798">
    <property type="entry name" value="MONOACYLGLYCEROL LIPASE"/>
    <property type="match status" value="1"/>
</dbReference>
<accession>A0A813VDM5</accession>
<evidence type="ECO:0000256" key="6">
    <source>
        <dbReference type="ARBA" id="ARBA00047662"/>
    </source>
</evidence>
<dbReference type="Proteomes" id="UP000663877">
    <property type="component" value="Unassembled WGS sequence"/>
</dbReference>
<dbReference type="GO" id="GO:0005765">
    <property type="term" value="C:lysosomal membrane"/>
    <property type="evidence" value="ECO:0007669"/>
    <property type="project" value="UniProtKB-SubCell"/>
</dbReference>
<dbReference type="InterPro" id="IPR029058">
    <property type="entry name" value="AB_hydrolase_fold"/>
</dbReference>
<evidence type="ECO:0000259" key="9">
    <source>
        <dbReference type="Pfam" id="PF00561"/>
    </source>
</evidence>
<keyword evidence="8" id="KW-0472">Membrane</keyword>